<name>A0ABQ1EDR3_9CLOT</name>
<dbReference type="Proteomes" id="UP000663802">
    <property type="component" value="Unassembled WGS sequence"/>
</dbReference>
<proteinExistence type="predicted"/>
<gene>
    <name evidence="1" type="ORF">CSC2_34890</name>
</gene>
<dbReference type="RefSeq" id="WP_206871213.1">
    <property type="nucleotide sequence ID" value="NZ_BMBA01000004.1"/>
</dbReference>
<organism evidence="1 2">
    <name type="scientific">Clostridium zeae</name>
    <dbReference type="NCBI Taxonomy" id="2759022"/>
    <lineage>
        <taxon>Bacteria</taxon>
        <taxon>Bacillati</taxon>
        <taxon>Bacillota</taxon>
        <taxon>Clostridia</taxon>
        <taxon>Eubacteriales</taxon>
        <taxon>Clostridiaceae</taxon>
        <taxon>Clostridium</taxon>
    </lineage>
</organism>
<protein>
    <submittedName>
        <fullName evidence="1">Uncharacterized protein</fullName>
    </submittedName>
</protein>
<evidence type="ECO:0000313" key="1">
    <source>
        <dbReference type="EMBL" id="GFZ32963.1"/>
    </source>
</evidence>
<reference evidence="1 2" key="1">
    <citation type="journal article" date="2021" name="Int. J. Syst. Evol. Microbiol.">
        <title>Clostridium zeae sp. nov., isolated from corn silage.</title>
        <authorList>
            <person name="Kobayashi H."/>
            <person name="Tanizawa Y."/>
            <person name="Yagura M."/>
            <person name="Sakamoto M."/>
            <person name="Ohkuma M."/>
            <person name="Tohno M."/>
        </authorList>
    </citation>
    <scope>NUCLEOTIDE SEQUENCE [LARGE SCALE GENOMIC DNA]</scope>
    <source>
        <strain evidence="1 2">CSC2</strain>
    </source>
</reference>
<accession>A0ABQ1EDR3</accession>
<dbReference type="EMBL" id="BMBA01000004">
    <property type="protein sequence ID" value="GFZ32963.1"/>
    <property type="molecule type" value="Genomic_DNA"/>
</dbReference>
<comment type="caution">
    <text evidence="1">The sequence shown here is derived from an EMBL/GenBank/DDBJ whole genome shotgun (WGS) entry which is preliminary data.</text>
</comment>
<sequence length="100" mass="11885">MRCFCENEGLDLKLEADFCPDPLWCCKCGCNLEIDEFSISSHLKSEIRQWLYNYEQLSNYEARSEELFKFYKEHNSQGLQLAEKIQSELGEQYTICYYPS</sequence>
<evidence type="ECO:0000313" key="2">
    <source>
        <dbReference type="Proteomes" id="UP000663802"/>
    </source>
</evidence>
<keyword evidence="2" id="KW-1185">Reference proteome</keyword>